<dbReference type="AlphaFoldDB" id="A0A2K1E4G2"/>
<proteinExistence type="predicted"/>
<evidence type="ECO:0000313" key="1">
    <source>
        <dbReference type="EMBL" id="PNQ75168.1"/>
    </source>
</evidence>
<dbReference type="EMBL" id="POWF01000001">
    <property type="protein sequence ID" value="PNQ75168.1"/>
    <property type="molecule type" value="Genomic_DNA"/>
</dbReference>
<gene>
    <name evidence="1" type="ORF">C1T31_03260</name>
</gene>
<organism evidence="1 2">
    <name type="scientific">Hanstruepera neustonica</name>
    <dbReference type="NCBI Taxonomy" id="1445657"/>
    <lineage>
        <taxon>Bacteria</taxon>
        <taxon>Pseudomonadati</taxon>
        <taxon>Bacteroidota</taxon>
        <taxon>Flavobacteriia</taxon>
        <taxon>Flavobacteriales</taxon>
        <taxon>Flavobacteriaceae</taxon>
        <taxon>Hanstruepera</taxon>
    </lineage>
</organism>
<accession>A0A2K1E4G2</accession>
<evidence type="ECO:0000313" key="2">
    <source>
        <dbReference type="Proteomes" id="UP000236641"/>
    </source>
</evidence>
<dbReference type="Gene3D" id="2.60.40.1120">
    <property type="entry name" value="Carboxypeptidase-like, regulatory domain"/>
    <property type="match status" value="1"/>
</dbReference>
<protein>
    <recommendedName>
        <fullName evidence="3">TonB-dependent receptor</fullName>
    </recommendedName>
</protein>
<dbReference type="SUPFAM" id="SSF49464">
    <property type="entry name" value="Carboxypeptidase regulatory domain-like"/>
    <property type="match status" value="1"/>
</dbReference>
<keyword evidence="2" id="KW-1185">Reference proteome</keyword>
<evidence type="ECO:0008006" key="3">
    <source>
        <dbReference type="Google" id="ProtNLM"/>
    </source>
</evidence>
<reference evidence="1 2" key="1">
    <citation type="submission" date="2018-01" db="EMBL/GenBank/DDBJ databases">
        <title>The draft genome of Hanstruepera neustonica JCM19743.</title>
        <authorList>
            <person name="He R.-H."/>
            <person name="Du Z.-J."/>
        </authorList>
    </citation>
    <scope>NUCLEOTIDE SEQUENCE [LARGE SCALE GENOMIC DNA]</scope>
    <source>
        <strain evidence="1 2">JCM19743</strain>
    </source>
</reference>
<dbReference type="InterPro" id="IPR008969">
    <property type="entry name" value="CarboxyPept-like_regulatory"/>
</dbReference>
<dbReference type="OrthoDB" id="7432683at2"/>
<dbReference type="Proteomes" id="UP000236641">
    <property type="component" value="Unassembled WGS sequence"/>
</dbReference>
<dbReference type="RefSeq" id="WP_103051017.1">
    <property type="nucleotide sequence ID" value="NZ_POWF01000001.1"/>
</dbReference>
<sequence length="163" mass="18366">MKTTKTMTTGTQEQKKVQTEQQSALKKQYHWPFDLNTKSVKKIISSFILVMLAFSFSNSMQAQNNNGLTINGIVSDENGPVDQVTITLKGTETRTISDKKGMFTFPEALKENDVLVFSHLGYHPQEVTINKDAPFVKVQLDSETIEILGALHSNKPYKSKRKK</sequence>
<comment type="caution">
    <text evidence="1">The sequence shown here is derived from an EMBL/GenBank/DDBJ whole genome shotgun (WGS) entry which is preliminary data.</text>
</comment>
<name>A0A2K1E4G2_9FLAO</name>
<dbReference type="Pfam" id="PF13715">
    <property type="entry name" value="CarbopepD_reg_2"/>
    <property type="match status" value="1"/>
</dbReference>